<dbReference type="EMBL" id="JAALTR010000209">
    <property type="protein sequence ID" value="NGW67514.1"/>
    <property type="molecule type" value="Genomic_DNA"/>
</dbReference>
<accession>A0A6M1XPB8</accession>
<feature type="non-terminal residue" evidence="5">
    <location>
        <position position="1"/>
    </location>
</feature>
<dbReference type="InterPro" id="IPR016055">
    <property type="entry name" value="A-D-PHexomutase_a/b/a-I/II/III"/>
</dbReference>
<proteinExistence type="predicted"/>
<protein>
    <submittedName>
        <fullName evidence="5">Phospho-sugar mutase</fullName>
    </submittedName>
</protein>
<feature type="non-terminal residue" evidence="5">
    <location>
        <position position="103"/>
    </location>
</feature>
<keyword evidence="2" id="KW-0460">Magnesium</keyword>
<name>A0A6M1XPB8_STAAU</name>
<evidence type="ECO:0000313" key="6">
    <source>
        <dbReference type="Proteomes" id="UP000473113"/>
    </source>
</evidence>
<gene>
    <name evidence="5" type="ORF">G6Y24_08405</name>
</gene>
<evidence type="ECO:0000256" key="2">
    <source>
        <dbReference type="ARBA" id="ARBA00022842"/>
    </source>
</evidence>
<dbReference type="PANTHER" id="PTHR45745:SF1">
    <property type="entry name" value="PHOSPHOGLUCOMUTASE 2B-RELATED"/>
    <property type="match status" value="1"/>
</dbReference>
<evidence type="ECO:0000313" key="5">
    <source>
        <dbReference type="EMBL" id="NGW67514.1"/>
    </source>
</evidence>
<keyword evidence="1" id="KW-0479">Metal-binding</keyword>
<feature type="domain" description="Alpha-D-phosphohexomutase alpha/beta/alpha" evidence="4">
    <location>
        <begin position="2"/>
        <end position="99"/>
    </location>
</feature>
<evidence type="ECO:0000256" key="1">
    <source>
        <dbReference type="ARBA" id="ARBA00022723"/>
    </source>
</evidence>
<organism evidence="5 6">
    <name type="scientific">Staphylococcus aureus</name>
    <dbReference type="NCBI Taxonomy" id="1280"/>
    <lineage>
        <taxon>Bacteria</taxon>
        <taxon>Bacillati</taxon>
        <taxon>Bacillota</taxon>
        <taxon>Bacilli</taxon>
        <taxon>Bacillales</taxon>
        <taxon>Staphylococcaceae</taxon>
        <taxon>Staphylococcus</taxon>
    </lineage>
</organism>
<dbReference type="InterPro" id="IPR005846">
    <property type="entry name" value="A-D-PHexomutase_a/b/a-III"/>
</dbReference>
<keyword evidence="3" id="KW-0413">Isomerase</keyword>
<comment type="caution">
    <text evidence="5">The sequence shown here is derived from an EMBL/GenBank/DDBJ whole genome shotgun (WGS) entry which is preliminary data.</text>
</comment>
<dbReference type="PANTHER" id="PTHR45745">
    <property type="entry name" value="PHOSPHOMANNOMUTASE 45A"/>
    <property type="match status" value="1"/>
</dbReference>
<dbReference type="Gene3D" id="3.40.120.10">
    <property type="entry name" value="Alpha-D-Glucose-1,6-Bisphosphate, subunit A, domain 3"/>
    <property type="match status" value="1"/>
</dbReference>
<dbReference type="Pfam" id="PF02880">
    <property type="entry name" value="PGM_PMM_III"/>
    <property type="match status" value="1"/>
</dbReference>
<dbReference type="GO" id="GO:0005975">
    <property type="term" value="P:carbohydrate metabolic process"/>
    <property type="evidence" value="ECO:0007669"/>
    <property type="project" value="InterPro"/>
</dbReference>
<dbReference type="GO" id="GO:0008973">
    <property type="term" value="F:phosphopentomutase activity"/>
    <property type="evidence" value="ECO:0007669"/>
    <property type="project" value="TreeGrafter"/>
</dbReference>
<reference evidence="5 6" key="1">
    <citation type="submission" date="2020-02" db="EMBL/GenBank/DDBJ databases">
        <title>Detection of Heterogeneous Vancomycin Intermediate Resistance in Methicillin Resistant Staphylococcus aureus Isolates from Latin-America.</title>
        <authorList>
            <person name="Castro-Cardozo B."/>
            <person name="Berrio M."/>
            <person name="Vargas M.L."/>
            <person name="Carvajal L.P."/>
            <person name="Millan L.V."/>
            <person name="Rios R."/>
            <person name="Hernandez A."/>
            <person name="Rincon S.L."/>
            <person name="Cubides P."/>
            <person name="Forero E."/>
            <person name="Dinh A."/>
            <person name="Seas C."/>
            <person name="Munita J.M."/>
            <person name="Arias C.A."/>
            <person name="Reyes J."/>
            <person name="Diaz L."/>
        </authorList>
    </citation>
    <scope>NUCLEOTIDE SEQUENCE [LARGE SCALE GENOMIC DNA]</scope>
    <source>
        <strain evidence="5 6">UG255</strain>
    </source>
</reference>
<dbReference type="SUPFAM" id="SSF53738">
    <property type="entry name" value="Phosphoglucomutase, first 3 domains"/>
    <property type="match status" value="1"/>
</dbReference>
<dbReference type="GO" id="GO:0046872">
    <property type="term" value="F:metal ion binding"/>
    <property type="evidence" value="ECO:0007669"/>
    <property type="project" value="UniProtKB-KW"/>
</dbReference>
<dbReference type="AlphaFoldDB" id="A0A6M1XPB8"/>
<dbReference type="GO" id="GO:0006166">
    <property type="term" value="P:purine ribonucleoside salvage"/>
    <property type="evidence" value="ECO:0007669"/>
    <property type="project" value="TreeGrafter"/>
</dbReference>
<sequence length="103" mass="11529">ICSQRIKHGKMPTDPVMVKTIVTMDLGERIASNYGVRTVDVLTGFKFIGEQIGMLEKAGKVDSYIFGFEESYGYLSGSYVRDKDGVNAAYLICEMFSYYKTQG</sequence>
<evidence type="ECO:0000259" key="4">
    <source>
        <dbReference type="Pfam" id="PF02880"/>
    </source>
</evidence>
<dbReference type="Proteomes" id="UP000473113">
    <property type="component" value="Unassembled WGS sequence"/>
</dbReference>
<evidence type="ECO:0000256" key="3">
    <source>
        <dbReference type="ARBA" id="ARBA00023235"/>
    </source>
</evidence>